<sequence length="332" mass="37387">MPPELTETLSTRNSVKMLAIMKQWEDGSGCQTDNTEKYLALLLFKLGLDAVVFYLCCRKLHASFLSLCSMSLLLADVLVACCMAAVWFFGAERSPVSACLFLAHTSATFGALPLPMMCLGLLDYCIEDTNIGRQSTFCKFLRNMVLTLLVWTQAVIYSLSSVKAKMMELDYMTGIKAVVCEVEESTLVPYFILGLFTTVFFTMLPFCSRITQWVKEAGRISELREEQENQGSDLFISPRPPLWFSLTLGFTTIWMPYLIVSVACLVLGYGAPAYITVNLLWLECTNSLLVVVVLWLKSKWLGPYSQLPENVCLLHFTDIQQLVFLKINENPI</sequence>
<reference evidence="2" key="1">
    <citation type="submission" date="2025-08" db="UniProtKB">
        <authorList>
            <consortium name="Ensembl"/>
        </authorList>
    </citation>
    <scope>IDENTIFICATION</scope>
</reference>
<evidence type="ECO:0000256" key="1">
    <source>
        <dbReference type="SAM" id="Phobius"/>
    </source>
</evidence>
<dbReference type="GeneTree" id="ENSGT00940000171598"/>
<keyword evidence="1" id="KW-0812">Transmembrane</keyword>
<proteinExistence type="predicted"/>
<feature type="transmembrane region" description="Helical" evidence="1">
    <location>
        <begin position="187"/>
        <end position="207"/>
    </location>
</feature>
<feature type="transmembrane region" description="Helical" evidence="1">
    <location>
        <begin position="101"/>
        <end position="122"/>
    </location>
</feature>
<dbReference type="GO" id="GO:0005886">
    <property type="term" value="C:plasma membrane"/>
    <property type="evidence" value="ECO:0007669"/>
    <property type="project" value="TreeGrafter"/>
</dbReference>
<keyword evidence="1" id="KW-1133">Transmembrane helix</keyword>
<keyword evidence="3" id="KW-1185">Reference proteome</keyword>
<keyword evidence="1" id="KW-0472">Membrane</keyword>
<dbReference type="AlphaFoldDB" id="A0A3B4Z963"/>
<dbReference type="InterPro" id="IPR042353">
    <property type="entry name" value="GPR160"/>
</dbReference>
<name>A0A3B4Z963_SERLL</name>
<protein>
    <submittedName>
        <fullName evidence="2">Uncharacterized protein</fullName>
    </submittedName>
</protein>
<dbReference type="Proteomes" id="UP000261360">
    <property type="component" value="Unplaced"/>
</dbReference>
<dbReference type="GO" id="GO:0043235">
    <property type="term" value="C:receptor complex"/>
    <property type="evidence" value="ECO:0007669"/>
    <property type="project" value="TreeGrafter"/>
</dbReference>
<evidence type="ECO:0000313" key="3">
    <source>
        <dbReference type="Proteomes" id="UP000261360"/>
    </source>
</evidence>
<feature type="transmembrane region" description="Helical" evidence="1">
    <location>
        <begin position="143"/>
        <end position="162"/>
    </location>
</feature>
<feature type="transmembrane region" description="Helical" evidence="1">
    <location>
        <begin position="275"/>
        <end position="296"/>
    </location>
</feature>
<dbReference type="Ensembl" id="ENSSLDT00000032573.1">
    <property type="protein sequence ID" value="ENSSLDP00000031669.1"/>
    <property type="gene ID" value="ENSSLDG00000024324.1"/>
</dbReference>
<feature type="transmembrane region" description="Helical" evidence="1">
    <location>
        <begin position="242"/>
        <end position="269"/>
    </location>
</feature>
<feature type="transmembrane region" description="Helical" evidence="1">
    <location>
        <begin position="64"/>
        <end position="89"/>
    </location>
</feature>
<evidence type="ECO:0000313" key="2">
    <source>
        <dbReference type="Ensembl" id="ENSSLDP00000031669.1"/>
    </source>
</evidence>
<dbReference type="PANTHER" id="PTHR15573">
    <property type="entry name" value="G-PROTEIN COUPLED RECEPTOR 160-RELATED"/>
    <property type="match status" value="1"/>
</dbReference>
<feature type="transmembrane region" description="Helical" evidence="1">
    <location>
        <begin position="38"/>
        <end position="57"/>
    </location>
</feature>
<accession>A0A3B4Z963</accession>
<dbReference type="PANTHER" id="PTHR15573:SF0">
    <property type="entry name" value="G-PROTEIN COUPLED RECEPTOR 160-RELATED"/>
    <property type="match status" value="1"/>
</dbReference>
<organism evidence="2 3">
    <name type="scientific">Seriola lalandi dorsalis</name>
    <dbReference type="NCBI Taxonomy" id="1841481"/>
    <lineage>
        <taxon>Eukaryota</taxon>
        <taxon>Metazoa</taxon>
        <taxon>Chordata</taxon>
        <taxon>Craniata</taxon>
        <taxon>Vertebrata</taxon>
        <taxon>Euteleostomi</taxon>
        <taxon>Actinopterygii</taxon>
        <taxon>Neopterygii</taxon>
        <taxon>Teleostei</taxon>
        <taxon>Neoteleostei</taxon>
        <taxon>Acanthomorphata</taxon>
        <taxon>Carangaria</taxon>
        <taxon>Carangiformes</taxon>
        <taxon>Carangidae</taxon>
        <taxon>Seriola</taxon>
    </lineage>
</organism>
<reference evidence="2" key="2">
    <citation type="submission" date="2025-09" db="UniProtKB">
        <authorList>
            <consortium name="Ensembl"/>
        </authorList>
    </citation>
    <scope>IDENTIFICATION</scope>
</reference>